<accession>A0ABZ0ICE8</accession>
<dbReference type="InterPro" id="IPR048261">
    <property type="entry name" value="SlpA/SlyD-like_ins_sf"/>
</dbReference>
<dbReference type="PANTHER" id="PTHR47861:SF4">
    <property type="entry name" value="FKBP-TYPE 16 KDA PEPTIDYL-PROLYL CIS-TRANS ISOMERASE"/>
    <property type="match status" value="1"/>
</dbReference>
<dbReference type="Proteomes" id="UP001626549">
    <property type="component" value="Chromosome"/>
</dbReference>
<keyword evidence="9" id="KW-1185">Reference proteome</keyword>
<dbReference type="PANTHER" id="PTHR47861">
    <property type="entry name" value="FKBP-TYPE PEPTIDYL-PROLYL CIS-TRANS ISOMERASE SLYD"/>
    <property type="match status" value="1"/>
</dbReference>
<dbReference type="RefSeq" id="WP_407327171.1">
    <property type="nucleotide sequence ID" value="NZ_CP136865.1"/>
</dbReference>
<dbReference type="SUPFAM" id="SSF54534">
    <property type="entry name" value="FKBP-like"/>
    <property type="match status" value="1"/>
</dbReference>
<comment type="similarity">
    <text evidence="2 6">Belongs to the FKBP-type PPIase family.</text>
</comment>
<evidence type="ECO:0000256" key="4">
    <source>
        <dbReference type="ARBA" id="ARBA00023235"/>
    </source>
</evidence>
<dbReference type="InterPro" id="IPR001179">
    <property type="entry name" value="PPIase_FKBP_dom"/>
</dbReference>
<feature type="domain" description="PPIase FKBP-type" evidence="7">
    <location>
        <begin position="16"/>
        <end position="92"/>
    </location>
</feature>
<proteinExistence type="inferred from homology"/>
<dbReference type="Gene3D" id="3.10.50.40">
    <property type="match status" value="1"/>
</dbReference>
<dbReference type="InterPro" id="IPR046357">
    <property type="entry name" value="PPIase_dom_sf"/>
</dbReference>
<keyword evidence="4 5" id="KW-0413">Isomerase</keyword>
<reference evidence="8 9" key="1">
    <citation type="submission" date="2023-10" db="EMBL/GenBank/DDBJ databases">
        <title>Two novel species belonging to the OM43/NOR5 clade.</title>
        <authorList>
            <person name="Park M."/>
        </authorList>
    </citation>
    <scope>NUCLEOTIDE SEQUENCE [LARGE SCALE GENOMIC DNA]</scope>
    <source>
        <strain evidence="8 9">IMCC45268</strain>
    </source>
</reference>
<evidence type="ECO:0000256" key="3">
    <source>
        <dbReference type="ARBA" id="ARBA00023110"/>
    </source>
</evidence>
<evidence type="ECO:0000256" key="5">
    <source>
        <dbReference type="PROSITE-ProRule" id="PRU00277"/>
    </source>
</evidence>
<dbReference type="Pfam" id="PF00254">
    <property type="entry name" value="FKBP_C"/>
    <property type="match status" value="1"/>
</dbReference>
<evidence type="ECO:0000313" key="9">
    <source>
        <dbReference type="Proteomes" id="UP001626549"/>
    </source>
</evidence>
<dbReference type="Gene3D" id="2.40.10.330">
    <property type="match status" value="1"/>
</dbReference>
<keyword evidence="3 5" id="KW-0697">Rotamase</keyword>
<sequence>MSDIADNDMDGNVSEGTRVFLNFSLALEDGDEVDSNFGGEAVSFAIGDGSLLPGFERRIIGMQSGERKLFQVPPEEAFGQPNENNVQRVPRDGFDEDLELELGLVCSFADASGGELPGMIVGFDDTEVTVDFNHPLAGRTILFDVQIHRLEAVDLH</sequence>
<organism evidence="8 9">
    <name type="scientific">Congregibacter brevis</name>
    <dbReference type="NCBI Taxonomy" id="3081201"/>
    <lineage>
        <taxon>Bacteria</taxon>
        <taxon>Pseudomonadati</taxon>
        <taxon>Pseudomonadota</taxon>
        <taxon>Gammaproteobacteria</taxon>
        <taxon>Cellvibrionales</taxon>
        <taxon>Halieaceae</taxon>
        <taxon>Congregibacter</taxon>
    </lineage>
</organism>
<protein>
    <recommendedName>
        <fullName evidence="6">Peptidyl-prolyl cis-trans isomerase</fullName>
        <ecNumber evidence="6">5.2.1.8</ecNumber>
    </recommendedName>
</protein>
<evidence type="ECO:0000256" key="1">
    <source>
        <dbReference type="ARBA" id="ARBA00000971"/>
    </source>
</evidence>
<evidence type="ECO:0000256" key="6">
    <source>
        <dbReference type="RuleBase" id="RU003915"/>
    </source>
</evidence>
<dbReference type="EC" id="5.2.1.8" evidence="6"/>
<evidence type="ECO:0000313" key="8">
    <source>
        <dbReference type="EMBL" id="WOJ96494.1"/>
    </source>
</evidence>
<evidence type="ECO:0000256" key="2">
    <source>
        <dbReference type="ARBA" id="ARBA00006577"/>
    </source>
</evidence>
<dbReference type="EMBL" id="CP136865">
    <property type="protein sequence ID" value="WOJ96494.1"/>
    <property type="molecule type" value="Genomic_DNA"/>
</dbReference>
<evidence type="ECO:0000259" key="7">
    <source>
        <dbReference type="PROSITE" id="PS50059"/>
    </source>
</evidence>
<comment type="catalytic activity">
    <reaction evidence="1 5 6">
        <text>[protein]-peptidylproline (omega=180) = [protein]-peptidylproline (omega=0)</text>
        <dbReference type="Rhea" id="RHEA:16237"/>
        <dbReference type="Rhea" id="RHEA-COMP:10747"/>
        <dbReference type="Rhea" id="RHEA-COMP:10748"/>
        <dbReference type="ChEBI" id="CHEBI:83833"/>
        <dbReference type="ChEBI" id="CHEBI:83834"/>
        <dbReference type="EC" id="5.2.1.8"/>
    </reaction>
</comment>
<name>A0ABZ0ICE8_9GAMM</name>
<dbReference type="GO" id="GO:0016853">
    <property type="term" value="F:isomerase activity"/>
    <property type="evidence" value="ECO:0007669"/>
    <property type="project" value="UniProtKB-KW"/>
</dbReference>
<gene>
    <name evidence="8" type="ORF">R0137_14770</name>
</gene>
<dbReference type="PROSITE" id="PS50059">
    <property type="entry name" value="FKBP_PPIASE"/>
    <property type="match status" value="1"/>
</dbReference>